<dbReference type="RefSeq" id="WP_092698762.1">
    <property type="nucleotide sequence ID" value="NZ_CAXIQL010000092.1"/>
</dbReference>
<dbReference type="Gene3D" id="1.10.150.240">
    <property type="entry name" value="Putative phosphatase, domain 2"/>
    <property type="match status" value="1"/>
</dbReference>
<dbReference type="Proteomes" id="UP000199002">
    <property type="component" value="Unassembled WGS sequence"/>
</dbReference>
<accession>A0A1H4BWL4</accession>
<dbReference type="STRING" id="592050.SAMN05421875_11627"/>
<evidence type="ECO:0000256" key="1">
    <source>
        <dbReference type="ARBA" id="ARBA00022801"/>
    </source>
</evidence>
<dbReference type="NCBIfam" id="TIGR01493">
    <property type="entry name" value="HAD-SF-IA-v2"/>
    <property type="match status" value="1"/>
</dbReference>
<dbReference type="Pfam" id="PF00702">
    <property type="entry name" value="Hydrolase"/>
    <property type="match status" value="1"/>
</dbReference>
<gene>
    <name evidence="2" type="ORF">SAMN05421875_11627</name>
</gene>
<dbReference type="EMBL" id="FNQJ01000016">
    <property type="protein sequence ID" value="SEA52541.1"/>
    <property type="molecule type" value="Genomic_DNA"/>
</dbReference>
<protein>
    <submittedName>
        <fullName evidence="2">2-haloacid dehalogenase</fullName>
    </submittedName>
</protein>
<dbReference type="InterPro" id="IPR051540">
    <property type="entry name" value="S-2-haloacid_dehalogenase"/>
</dbReference>
<evidence type="ECO:0000313" key="3">
    <source>
        <dbReference type="Proteomes" id="UP000199002"/>
    </source>
</evidence>
<proteinExistence type="predicted"/>
<dbReference type="SUPFAM" id="SSF56784">
    <property type="entry name" value="HAD-like"/>
    <property type="match status" value="1"/>
</dbReference>
<keyword evidence="1" id="KW-0378">Hydrolase</keyword>
<dbReference type="GeneID" id="34232183"/>
<dbReference type="InterPro" id="IPR006439">
    <property type="entry name" value="HAD-SF_hydro_IA"/>
</dbReference>
<evidence type="ECO:0000313" key="2">
    <source>
        <dbReference type="EMBL" id="SEA52541.1"/>
    </source>
</evidence>
<dbReference type="InterPro" id="IPR023214">
    <property type="entry name" value="HAD_sf"/>
</dbReference>
<keyword evidence="3" id="KW-1185">Reference proteome</keyword>
<organism evidence="2 3">
    <name type="scientific">Acidovorax soli</name>
    <dbReference type="NCBI Taxonomy" id="592050"/>
    <lineage>
        <taxon>Bacteria</taxon>
        <taxon>Pseudomonadati</taxon>
        <taxon>Pseudomonadota</taxon>
        <taxon>Betaproteobacteria</taxon>
        <taxon>Burkholderiales</taxon>
        <taxon>Comamonadaceae</taxon>
        <taxon>Acidovorax</taxon>
    </lineage>
</organism>
<dbReference type="PANTHER" id="PTHR43316">
    <property type="entry name" value="HYDROLASE, HALOACID DELAHOGENASE-RELATED"/>
    <property type="match status" value="1"/>
</dbReference>
<dbReference type="GO" id="GO:0016787">
    <property type="term" value="F:hydrolase activity"/>
    <property type="evidence" value="ECO:0007669"/>
    <property type="project" value="UniProtKB-KW"/>
</dbReference>
<dbReference type="InterPro" id="IPR023198">
    <property type="entry name" value="PGP-like_dom2"/>
</dbReference>
<dbReference type="PANTHER" id="PTHR43316:SF3">
    <property type="entry name" value="HALOACID DEHALOGENASE, TYPE II (AFU_ORTHOLOGUE AFUA_2G07750)-RELATED"/>
    <property type="match status" value="1"/>
</dbReference>
<name>A0A1H4BWL4_9BURK</name>
<reference evidence="3" key="1">
    <citation type="submission" date="2016-10" db="EMBL/GenBank/DDBJ databases">
        <authorList>
            <person name="Varghese N."/>
            <person name="Submissions S."/>
        </authorList>
    </citation>
    <scope>NUCLEOTIDE SEQUENCE [LARGE SCALE GENOMIC DNA]</scope>
    <source>
        <strain evidence="3">DSM 25157</strain>
    </source>
</reference>
<sequence length="242" mass="26893">MAIKAATFDTGGTVLDWHTGIRDALAVVGRAHGEERDWGVLTNQYRRLAMKRIVGQVQPAFNMDDVHVHALEELLNANGLSVFSPADRAWIANTWHRLSTWPDFAAPLREIRSIIPAISFTMLPLSLVVDVSRLNGIAWDAVLSCEAIGYYKPDPRAYRQAAKWLAMDPSDILMVACHNFDLNAARACGFKTAFVRRPEEWGCEPPPDPTPHPDCDYVFDTFDELAETVRAIAPPKAKPAPS</sequence>
<dbReference type="InterPro" id="IPR036412">
    <property type="entry name" value="HAD-like_sf"/>
</dbReference>
<dbReference type="PRINTS" id="PR00413">
    <property type="entry name" value="HADHALOGNASE"/>
</dbReference>
<dbReference type="Gene3D" id="3.40.50.1000">
    <property type="entry name" value="HAD superfamily/HAD-like"/>
    <property type="match status" value="1"/>
</dbReference>
<dbReference type="AlphaFoldDB" id="A0A1H4BWL4"/>